<dbReference type="InterPro" id="IPR010243">
    <property type="entry name" value="RNA_pol_bsu_bac"/>
</dbReference>
<dbReference type="EMBL" id="CP069486">
    <property type="protein sequence ID" value="QRO85830.1"/>
    <property type="molecule type" value="Genomic_DNA"/>
</dbReference>
<dbReference type="SUPFAM" id="SSF64484">
    <property type="entry name" value="beta and beta-prime subunits of DNA dependent RNA-polymerase"/>
    <property type="match status" value="1"/>
</dbReference>
<dbReference type="Pfam" id="PF00562">
    <property type="entry name" value="RNA_pol_Rpb2_6"/>
    <property type="match status" value="1"/>
</dbReference>
<dbReference type="GeneID" id="64117849"/>
<evidence type="ECO:0000256" key="5">
    <source>
        <dbReference type="ARBA" id="ARBA00023163"/>
    </source>
</evidence>
<dbReference type="InterPro" id="IPR014724">
    <property type="entry name" value="RNA_pol_RPB2_OB-fold"/>
</dbReference>
<evidence type="ECO:0000256" key="2">
    <source>
        <dbReference type="ARBA" id="ARBA00022478"/>
    </source>
</evidence>
<evidence type="ECO:0000313" key="18">
    <source>
        <dbReference type="Proteomes" id="UP000241209"/>
    </source>
</evidence>
<dbReference type="Pfam" id="PF04561">
    <property type="entry name" value="RNA_pol_Rpb2_2"/>
    <property type="match status" value="2"/>
</dbReference>
<dbReference type="HAMAP" id="MF_01321">
    <property type="entry name" value="RNApol_bact_RpoB"/>
    <property type="match status" value="1"/>
</dbReference>
<dbReference type="FunFam" id="3.90.1800.10:FF:000001">
    <property type="entry name" value="DNA-directed RNA polymerase subunit beta"/>
    <property type="match status" value="1"/>
</dbReference>
<feature type="domain" description="RNA polymerase Rpb2" evidence="12">
    <location>
        <begin position="370"/>
        <end position="409"/>
    </location>
</feature>
<evidence type="ECO:0000259" key="14">
    <source>
        <dbReference type="Pfam" id="PF04565"/>
    </source>
</evidence>
<evidence type="ECO:0000259" key="11">
    <source>
        <dbReference type="Pfam" id="PF04560"/>
    </source>
</evidence>
<dbReference type="InterPro" id="IPR037033">
    <property type="entry name" value="DNA-dir_RNAP_su2_hyb_sf"/>
</dbReference>
<accession>A0A2T4PSA1</accession>
<dbReference type="InterPro" id="IPR007121">
    <property type="entry name" value="RNA_pol_bsu_CS"/>
</dbReference>
<keyword evidence="4 7" id="KW-0548">Nucleotidyltransferase</keyword>
<dbReference type="Pfam" id="PF04560">
    <property type="entry name" value="RNA_pol_Rpb2_7"/>
    <property type="match status" value="1"/>
</dbReference>
<proteinExistence type="inferred from homology"/>
<dbReference type="InterPro" id="IPR007120">
    <property type="entry name" value="DNA-dir_RNAP_su2_dom"/>
</dbReference>
<dbReference type="EMBL" id="PZFK01000017">
    <property type="protein sequence ID" value="PTI29221.1"/>
    <property type="molecule type" value="Genomic_DNA"/>
</dbReference>
<dbReference type="InterPro" id="IPR019462">
    <property type="entry name" value="DNA-dir_RNA_pol_bsu_external_1"/>
</dbReference>
<dbReference type="Gene3D" id="3.90.1110.10">
    <property type="entry name" value="RNA polymerase Rpb2, domain 2"/>
    <property type="match status" value="2"/>
</dbReference>
<reference evidence="17 19" key="3">
    <citation type="submission" date="2021-02" db="EMBL/GenBank/DDBJ databases">
        <title>FDA dAtabase for Regulatory Grade micrObial Sequences (FDA-ARGOS): Supporting development and validation of Infectious Disease Dx tests.</title>
        <authorList>
            <person name="Sproer C."/>
            <person name="Gronow S."/>
            <person name="Severitt S."/>
            <person name="Schroder I."/>
            <person name="Tallon L."/>
            <person name="Sadzewicz L."/>
            <person name="Zhao X."/>
            <person name="Boylan J."/>
            <person name="Ott S."/>
            <person name="Bowen H."/>
            <person name="Vavikolanu K."/>
            <person name="Mehta A."/>
            <person name="Aluvathingal J."/>
            <person name="Nadendla S."/>
            <person name="Lowell S."/>
            <person name="Myers T."/>
            <person name="Yan Y."/>
            <person name="Sichtig H."/>
        </authorList>
    </citation>
    <scope>NUCLEOTIDE SEQUENCE [LARGE SCALE GENOMIC DNA]</scope>
    <source>
        <strain evidence="17 19">FDAARGOS_1207</strain>
    </source>
</reference>
<dbReference type="Gene3D" id="3.90.1100.10">
    <property type="match status" value="2"/>
</dbReference>
<dbReference type="NCBIfam" id="NF001616">
    <property type="entry name" value="PRK00405.1"/>
    <property type="match status" value="1"/>
</dbReference>
<dbReference type="Gene3D" id="3.90.1800.10">
    <property type="entry name" value="RNA polymerase alpha subunit dimerisation domain"/>
    <property type="match status" value="1"/>
</dbReference>
<name>A0A2T4PSA1_9STAP</name>
<keyword evidence="3 7" id="KW-0808">Transferase</keyword>
<evidence type="ECO:0000256" key="4">
    <source>
        <dbReference type="ARBA" id="ARBA00022695"/>
    </source>
</evidence>
<dbReference type="GO" id="GO:0003899">
    <property type="term" value="F:DNA-directed RNA polymerase activity"/>
    <property type="evidence" value="ECO:0007669"/>
    <property type="project" value="UniProtKB-UniRule"/>
</dbReference>
<evidence type="ECO:0000256" key="8">
    <source>
        <dbReference type="RuleBase" id="RU000434"/>
    </source>
</evidence>
<reference evidence="16 18" key="1">
    <citation type="journal article" date="2016" name="Front. Microbiol.">
        <title>Comprehensive Phylogenetic Analysis of Bovine Non-aureus Staphylococci Species Based on Whole-Genome Sequencing.</title>
        <authorList>
            <person name="Naushad S."/>
            <person name="Barkema H.W."/>
            <person name="Luby C."/>
            <person name="Condas L.A."/>
            <person name="Nobrega D.B."/>
            <person name="Carson D.A."/>
            <person name="De Buck J."/>
        </authorList>
    </citation>
    <scope>NUCLEOTIDE SEQUENCE [LARGE SCALE GENOMIC DNA]</scope>
    <source>
        <strain evidence="16 18">SNUC 2204</strain>
    </source>
</reference>
<evidence type="ECO:0000313" key="17">
    <source>
        <dbReference type="EMBL" id="QRO85830.1"/>
    </source>
</evidence>
<dbReference type="GO" id="GO:0003677">
    <property type="term" value="F:DNA binding"/>
    <property type="evidence" value="ECO:0007669"/>
    <property type="project" value="UniProtKB-UniRule"/>
</dbReference>
<sequence length="1184" mass="132886">MTGQLIQYGRHRVRRSYARISEILELPNLIEIQTKSYQWFLKEGLLEMFRDISPIDDFTGNLSLEFVDYRLGEPKYDLEESKNRDATYSAPLRVKVRLINKETGEVKDQEVFMGDFPLMTDTGTFVINGAERVIVSQLVRSPSVYFNEKVDKNGKVSFGTTVIPNRGAWLEYETDAKDVPYVRIDRTRKLPISVLVRALGFSSDQEIIDLLGDNEYLRNALDKDNTETTDQALLEIYERLRPGEPPTVENAKSLLYSRFFDPKRYDLASVGRYKMNKKLHLKHRLFNQTLAEPIVDVETGEIAAEEGTVLDRRNLDKIIDVLESNANIHVYELNSGVLDEPVEVQAVKIYIPGDEEKRTTTVIGNAFPDEAVKCITPADIISSLSYFFNLLHGVGYTDDIDHLGNRRLRSVGELLQNQFRIGLSRMERVVRERMSIQDTESITPQQLINIRPVIASIKEFFGSSQLSQFMDQANPLAELTHKRRLSALGPGGLTRERAGMEVRDVHYSHYGRMCPIETPEGPNIGLINSLSSYARVNEFGFIETPYRKVNIETNQVTDRIDYLTADEEDSYVVAQANSVLDETGKFVDDEVLCRFRGDNTTKPKERMDYMDVSPKQVVSAATACIPFLENDDSNRALMGANMQRQAVPLMNPEAPFVGTGMEHVTARDSGAAVVAKFKGRVEHVEAKEILVRRIVEENGKEIETELDRYPLSKFKRSNSGTCYNQRPIISSGDIVDKGEILADGPSMELGEMALGRNVVVGFMTWDGYNYEDAVIMSERLVKDDVYTSIHVEEYESEARDTKLGPEEITRDIPNVSDNALKNLDDRGIVYVGAEVKDGDILVGKVTPKGVTELTAEERLLHAIFGEKAREVRDTSLRVPHGAGGIVLDVKVFNREEGDDSLSPGVNQLVRVYIVQKRKIHVGDKMCGRHGNKGVISRILPEEDMPYLPDGTPIDIMLNPLGVPSRMNIGQVLELHLGMAAKNLGIHVASPVFDGANDDDVWSTIEEAGMARDGKTVLYDGRTGEPFDNRVSVGVMYMLKLAHMVDDKLHARSTGPYSLVTQQPLGGKAQFGGQRFGEMEVWALEAYGAAYTLQEILTYKSDDTVGRVKTYEAIVKGENIPKPGVPESFRVLMKELQSLGLDVKVMDEHDNEIEMRDLEDEEMMDKKVELGVSQDAAIEGQQVTD</sequence>
<dbReference type="InterPro" id="IPR007642">
    <property type="entry name" value="RNA_pol_Rpb2_2"/>
</dbReference>
<feature type="domain" description="RNA polymerase Rpb2" evidence="14">
    <location>
        <begin position="468"/>
        <end position="536"/>
    </location>
</feature>
<feature type="domain" description="RNA polymerase Rpb2" evidence="12">
    <location>
        <begin position="140"/>
        <end position="289"/>
    </location>
</feature>
<dbReference type="CDD" id="cd00653">
    <property type="entry name" value="RNA_pol_B_RPB2"/>
    <property type="match status" value="1"/>
</dbReference>
<dbReference type="NCBIfam" id="TIGR02013">
    <property type="entry name" value="rpoB"/>
    <property type="match status" value="1"/>
</dbReference>
<keyword evidence="5 7" id="KW-0804">Transcription</keyword>
<comment type="similarity">
    <text evidence="7 8">Belongs to the RNA polymerase beta chain family.</text>
</comment>
<keyword evidence="2 7" id="KW-0240">DNA-directed RNA polymerase</keyword>
<dbReference type="PANTHER" id="PTHR20856">
    <property type="entry name" value="DNA-DIRECTED RNA POLYMERASE I SUBUNIT 2"/>
    <property type="match status" value="1"/>
</dbReference>
<dbReference type="STRING" id="1167632.GCA_000286335_00433"/>
<dbReference type="Proteomes" id="UP000241209">
    <property type="component" value="Unassembled WGS sequence"/>
</dbReference>
<evidence type="ECO:0000259" key="10">
    <source>
        <dbReference type="Pfam" id="PF00562"/>
    </source>
</evidence>
<dbReference type="EC" id="2.7.7.6" evidence="7 9"/>
<dbReference type="InterPro" id="IPR007641">
    <property type="entry name" value="RNA_pol_Rpb2_7"/>
</dbReference>
<dbReference type="OrthoDB" id="9803954at2"/>
<reference evidence="16" key="2">
    <citation type="submission" date="2018-03" db="EMBL/GenBank/DDBJ databases">
        <authorList>
            <person name="Keele B.F."/>
        </authorList>
    </citation>
    <scope>NUCLEOTIDE SEQUENCE</scope>
    <source>
        <strain evidence="16">SNUC 2204</strain>
    </source>
</reference>
<protein>
    <recommendedName>
        <fullName evidence="7 9">DNA-directed RNA polymerase subunit beta</fullName>
        <shortName evidence="7">RNAP subunit beta</shortName>
        <ecNumber evidence="7 9">2.7.7.6</ecNumber>
    </recommendedName>
    <alternativeName>
        <fullName evidence="7">RNA polymerase subunit beta</fullName>
    </alternativeName>
    <alternativeName>
        <fullName evidence="7">Transcriptase subunit beta</fullName>
    </alternativeName>
</protein>
<dbReference type="GO" id="GO:0032549">
    <property type="term" value="F:ribonucleoside binding"/>
    <property type="evidence" value="ECO:0007669"/>
    <property type="project" value="InterPro"/>
</dbReference>
<evidence type="ECO:0000256" key="1">
    <source>
        <dbReference type="ARBA" id="ARBA00004026"/>
    </source>
</evidence>
<dbReference type="InterPro" id="IPR007645">
    <property type="entry name" value="RNA_pol_Rpb2_3"/>
</dbReference>
<dbReference type="Proteomes" id="UP000627155">
    <property type="component" value="Chromosome"/>
</dbReference>
<feature type="domain" description="DNA-directed RNA polymerase beta subunit external 1" evidence="15">
    <location>
        <begin position="546"/>
        <end position="613"/>
    </location>
</feature>
<comment type="function">
    <text evidence="1 7 9">DNA-dependent RNA polymerase catalyzes the transcription of DNA into RNA using the four ribonucleoside triphosphates as substrates.</text>
</comment>
<dbReference type="InterPro" id="IPR015712">
    <property type="entry name" value="DNA-dir_RNA_pol_su2"/>
</dbReference>
<evidence type="ECO:0000256" key="7">
    <source>
        <dbReference type="HAMAP-Rule" id="MF_01321"/>
    </source>
</evidence>
<evidence type="ECO:0000259" key="13">
    <source>
        <dbReference type="Pfam" id="PF04563"/>
    </source>
</evidence>
<dbReference type="InterPro" id="IPR042107">
    <property type="entry name" value="DNA-dir_RNA_pol_bsu_ext_1_sf"/>
</dbReference>
<dbReference type="GO" id="GO:0006351">
    <property type="term" value="P:DNA-templated transcription"/>
    <property type="evidence" value="ECO:0007669"/>
    <property type="project" value="UniProtKB-UniRule"/>
</dbReference>
<feature type="domain" description="DNA-directed RNA polymerase subunit 2 hybrid-binding" evidence="10">
    <location>
        <begin position="674"/>
        <end position="1069"/>
    </location>
</feature>
<comment type="catalytic activity">
    <reaction evidence="6 7 9">
        <text>RNA(n) + a ribonucleoside 5'-triphosphate = RNA(n+1) + diphosphate</text>
        <dbReference type="Rhea" id="RHEA:21248"/>
        <dbReference type="Rhea" id="RHEA-COMP:14527"/>
        <dbReference type="Rhea" id="RHEA-COMP:17342"/>
        <dbReference type="ChEBI" id="CHEBI:33019"/>
        <dbReference type="ChEBI" id="CHEBI:61557"/>
        <dbReference type="ChEBI" id="CHEBI:140395"/>
        <dbReference type="EC" id="2.7.7.6"/>
    </reaction>
</comment>
<dbReference type="PROSITE" id="PS01166">
    <property type="entry name" value="RNA_POL_BETA"/>
    <property type="match status" value="1"/>
</dbReference>
<evidence type="ECO:0000256" key="3">
    <source>
        <dbReference type="ARBA" id="ARBA00022679"/>
    </source>
</evidence>
<dbReference type="Gene3D" id="2.40.270.10">
    <property type="entry name" value="DNA-directed RNA polymerase, subunit 2, domain 6"/>
    <property type="match status" value="2"/>
</dbReference>
<dbReference type="Gene3D" id="2.40.50.100">
    <property type="match status" value="1"/>
</dbReference>
<dbReference type="Pfam" id="PF04565">
    <property type="entry name" value="RNA_pol_Rpb2_3"/>
    <property type="match status" value="1"/>
</dbReference>
<gene>
    <name evidence="7 16" type="primary">rpoB</name>
    <name evidence="16" type="ORF">BU072_09195</name>
    <name evidence="17" type="ORF">I6J37_03775</name>
</gene>
<keyword evidence="19" id="KW-1185">Reference proteome</keyword>
<evidence type="ECO:0000259" key="12">
    <source>
        <dbReference type="Pfam" id="PF04561"/>
    </source>
</evidence>
<dbReference type="InterPro" id="IPR037034">
    <property type="entry name" value="RNA_pol_Rpb2_2_sf"/>
</dbReference>
<comment type="subunit">
    <text evidence="7 9">The RNAP catalytic core consists of 2 alpha, 1 beta, 1 beta' and 1 omega subunit. When a sigma factor is associated with the core the holoenzyme is formed, which can initiate transcription.</text>
</comment>
<evidence type="ECO:0000313" key="19">
    <source>
        <dbReference type="Proteomes" id="UP000627155"/>
    </source>
</evidence>
<dbReference type="InterPro" id="IPR007644">
    <property type="entry name" value="RNA_pol_bsu_protrusion"/>
</dbReference>
<organism evidence="16 18">
    <name type="scientific">Mammaliicoccus vitulinus</name>
    <dbReference type="NCBI Taxonomy" id="71237"/>
    <lineage>
        <taxon>Bacteria</taxon>
        <taxon>Bacillati</taxon>
        <taxon>Bacillota</taxon>
        <taxon>Bacilli</taxon>
        <taxon>Bacillales</taxon>
        <taxon>Staphylococcaceae</taxon>
        <taxon>Mammaliicoccus</taxon>
    </lineage>
</organism>
<feature type="domain" description="RNA polymerase Rpb2" evidence="11">
    <location>
        <begin position="1071"/>
        <end position="1146"/>
    </location>
</feature>
<dbReference type="Pfam" id="PF10385">
    <property type="entry name" value="RNA_pol_Rpb2_45"/>
    <property type="match status" value="1"/>
</dbReference>
<evidence type="ECO:0000313" key="16">
    <source>
        <dbReference type="EMBL" id="PTI29221.1"/>
    </source>
</evidence>
<dbReference type="GO" id="GO:0000428">
    <property type="term" value="C:DNA-directed RNA polymerase complex"/>
    <property type="evidence" value="ECO:0007669"/>
    <property type="project" value="UniProtKB-KW"/>
</dbReference>
<dbReference type="RefSeq" id="WP_016911156.1">
    <property type="nucleotide sequence ID" value="NZ_BMDF01000010.1"/>
</dbReference>
<feature type="domain" description="RNA polymerase beta subunit protrusion" evidence="13">
    <location>
        <begin position="28"/>
        <end position="453"/>
    </location>
</feature>
<dbReference type="Gene3D" id="2.30.150.10">
    <property type="entry name" value="DNA-directed RNA polymerase, beta subunit, external 1 domain"/>
    <property type="match status" value="1"/>
</dbReference>
<dbReference type="Pfam" id="PF04563">
    <property type="entry name" value="RNA_pol_Rpb2_1"/>
    <property type="match status" value="1"/>
</dbReference>
<dbReference type="AlphaFoldDB" id="A0A2T4PSA1"/>
<evidence type="ECO:0000256" key="6">
    <source>
        <dbReference type="ARBA" id="ARBA00048552"/>
    </source>
</evidence>
<evidence type="ECO:0000259" key="15">
    <source>
        <dbReference type="Pfam" id="PF10385"/>
    </source>
</evidence>
<evidence type="ECO:0000256" key="9">
    <source>
        <dbReference type="RuleBase" id="RU363031"/>
    </source>
</evidence>
<dbReference type="Gene3D" id="2.40.50.150">
    <property type="match status" value="1"/>
</dbReference>